<dbReference type="PANTHER" id="PTHR13650:SF0">
    <property type="entry name" value="SPATACSIN"/>
    <property type="match status" value="1"/>
</dbReference>
<dbReference type="InterPro" id="IPR028103">
    <property type="entry name" value="Spatacsin"/>
</dbReference>
<comment type="caution">
    <text evidence="2">The sequence shown here is derived from an EMBL/GenBank/DDBJ whole genome shotgun (WGS) entry which is preliminary data.</text>
</comment>
<evidence type="ECO:0000313" key="3">
    <source>
        <dbReference type="Proteomes" id="UP001567538"/>
    </source>
</evidence>
<organism evidence="2 3">
    <name type="scientific">Salvia divinorum</name>
    <name type="common">Maria pastora</name>
    <name type="synonym">Diviner's sage</name>
    <dbReference type="NCBI Taxonomy" id="28513"/>
    <lineage>
        <taxon>Eukaryota</taxon>
        <taxon>Viridiplantae</taxon>
        <taxon>Streptophyta</taxon>
        <taxon>Embryophyta</taxon>
        <taxon>Tracheophyta</taxon>
        <taxon>Spermatophyta</taxon>
        <taxon>Magnoliopsida</taxon>
        <taxon>eudicotyledons</taxon>
        <taxon>Gunneridae</taxon>
        <taxon>Pentapetalae</taxon>
        <taxon>asterids</taxon>
        <taxon>lamiids</taxon>
        <taxon>Lamiales</taxon>
        <taxon>Lamiaceae</taxon>
        <taxon>Nepetoideae</taxon>
        <taxon>Mentheae</taxon>
        <taxon>Salviinae</taxon>
        <taxon>Salvia</taxon>
        <taxon>Salvia subgen. Calosphace</taxon>
    </lineage>
</organism>
<evidence type="ECO:0000313" key="2">
    <source>
        <dbReference type="EMBL" id="KAL1567187.1"/>
    </source>
</evidence>
<dbReference type="AlphaFoldDB" id="A0ABD1IEP7"/>
<sequence length="123" mass="13303">MPAASIAQILAESFLKGLLAAHRGEIGHALMRLVITGQEIPQACDVELLILSHHFYKLSACLDGVDVLVALAATRVEAYVWEGDFSCLARLITGVGNFHALNFIHGNREWPTGSPPSKNFSCC</sequence>
<dbReference type="EMBL" id="JBEAFC010000002">
    <property type="protein sequence ID" value="KAL1567187.1"/>
    <property type="molecule type" value="Genomic_DNA"/>
</dbReference>
<dbReference type="Proteomes" id="UP001567538">
    <property type="component" value="Unassembled WGS sequence"/>
</dbReference>
<protein>
    <recommendedName>
        <fullName evidence="1">Spatacsin C-terminal domain-containing protein</fullName>
    </recommendedName>
</protein>
<keyword evidence="3" id="KW-1185">Reference proteome</keyword>
<proteinExistence type="predicted"/>
<evidence type="ECO:0000259" key="1">
    <source>
        <dbReference type="Pfam" id="PF14649"/>
    </source>
</evidence>
<dbReference type="Pfam" id="PF14649">
    <property type="entry name" value="Spatacsin_C"/>
    <property type="match status" value="1"/>
</dbReference>
<feature type="domain" description="Spatacsin C-terminal" evidence="1">
    <location>
        <begin position="26"/>
        <end position="104"/>
    </location>
</feature>
<dbReference type="InterPro" id="IPR028107">
    <property type="entry name" value="Spatacsin_C_dom"/>
</dbReference>
<gene>
    <name evidence="2" type="ORF">AAHA92_02693</name>
</gene>
<dbReference type="PANTHER" id="PTHR13650">
    <property type="entry name" value="SPATACSIN"/>
    <property type="match status" value="1"/>
</dbReference>
<reference evidence="2 3" key="1">
    <citation type="submission" date="2024-06" db="EMBL/GenBank/DDBJ databases">
        <title>A chromosome level genome sequence of Diviner's sage (Salvia divinorum).</title>
        <authorList>
            <person name="Ford S.A."/>
            <person name="Ro D.-K."/>
            <person name="Ness R.W."/>
            <person name="Phillips M.A."/>
        </authorList>
    </citation>
    <scope>NUCLEOTIDE SEQUENCE [LARGE SCALE GENOMIC DNA]</scope>
    <source>
        <strain evidence="2">SAF-2024a</strain>
        <tissue evidence="2">Leaf</tissue>
    </source>
</reference>
<name>A0ABD1IEP7_SALDI</name>
<accession>A0ABD1IEP7</accession>